<feature type="chain" id="PRO_5032444643" evidence="1">
    <location>
        <begin position="30"/>
        <end position="275"/>
    </location>
</feature>
<feature type="signal peptide" evidence="1">
    <location>
        <begin position="1"/>
        <end position="29"/>
    </location>
</feature>
<evidence type="ECO:0000313" key="4">
    <source>
        <dbReference type="Proteomes" id="UP000594681"/>
    </source>
</evidence>
<name>A0A7T0PAR4_9CORY</name>
<accession>A0A7T0PAR4</accession>
<reference evidence="3 4" key="1">
    <citation type="submission" date="2020-11" db="EMBL/GenBank/DDBJ databases">
        <title>Corynebacterium sp. ZJ-599.</title>
        <authorList>
            <person name="Zhou J."/>
        </authorList>
    </citation>
    <scope>NUCLEOTIDE SEQUENCE [LARGE SCALE GENOMIC DNA]</scope>
    <source>
        <strain evidence="3 4">ZJ-599</strain>
    </source>
</reference>
<dbReference type="KEGG" id="cliz:G7Y31_01185"/>
<keyword evidence="3" id="KW-0378">Hydrolase</keyword>
<proteinExistence type="predicted"/>
<dbReference type="AlphaFoldDB" id="A0A7T0PAR4"/>
<dbReference type="Gene3D" id="3.40.50.1110">
    <property type="entry name" value="SGNH hydrolase"/>
    <property type="match status" value="1"/>
</dbReference>
<feature type="domain" description="SGNH hydrolase-type esterase" evidence="2">
    <location>
        <begin position="36"/>
        <end position="266"/>
    </location>
</feature>
<gene>
    <name evidence="3" type="ORF">G7Y31_01185</name>
</gene>
<sequence length="275" mass="29770">MRLRIKSATAVVAACMAATSLFAPATALAQERNLVAFGDSVLANPNGNDYLSSRLGPEASSVRNGLGCPQSNNYARRAGAMMGMPVRDFSCSGTVTMSHGPHMRAQIDDAIRTGALTPATARVVYTVGFNDTYNNPRLNMQQIREQWVRANVPLIQLIRNAAPNARIQIVGYPTIGDNGNYCLFNLGGSSSQAPIPLPQVQDWENKAQWMQVDLARATGVEFLDLKPATRHNGMCASDSQRMWSGLVDFGAGTQYLPLHINERGQQYVAGIVARS</sequence>
<dbReference type="SUPFAM" id="SSF52266">
    <property type="entry name" value="SGNH hydrolase"/>
    <property type="match status" value="1"/>
</dbReference>
<protein>
    <submittedName>
        <fullName evidence="3">Hydrolase</fullName>
    </submittedName>
</protein>
<evidence type="ECO:0000259" key="2">
    <source>
        <dbReference type="Pfam" id="PF13472"/>
    </source>
</evidence>
<evidence type="ECO:0000256" key="1">
    <source>
        <dbReference type="SAM" id="SignalP"/>
    </source>
</evidence>
<dbReference type="GO" id="GO:0016787">
    <property type="term" value="F:hydrolase activity"/>
    <property type="evidence" value="ECO:0007669"/>
    <property type="project" value="UniProtKB-KW"/>
</dbReference>
<organism evidence="3 4">
    <name type="scientific">Corynebacterium lizhenjunii</name>
    <dbReference type="NCBI Taxonomy" id="2709394"/>
    <lineage>
        <taxon>Bacteria</taxon>
        <taxon>Bacillati</taxon>
        <taxon>Actinomycetota</taxon>
        <taxon>Actinomycetes</taxon>
        <taxon>Mycobacteriales</taxon>
        <taxon>Corynebacteriaceae</taxon>
        <taxon>Corynebacterium</taxon>
    </lineage>
</organism>
<dbReference type="InterPro" id="IPR036514">
    <property type="entry name" value="SGNH_hydro_sf"/>
</dbReference>
<dbReference type="RefSeq" id="WP_165011021.1">
    <property type="nucleotide sequence ID" value="NZ_CP064954.1"/>
</dbReference>
<dbReference type="InterPro" id="IPR013830">
    <property type="entry name" value="SGNH_hydro"/>
</dbReference>
<dbReference type="Proteomes" id="UP000594681">
    <property type="component" value="Chromosome"/>
</dbReference>
<dbReference type="EMBL" id="CP064954">
    <property type="protein sequence ID" value="QPK79366.1"/>
    <property type="molecule type" value="Genomic_DNA"/>
</dbReference>
<dbReference type="Pfam" id="PF13472">
    <property type="entry name" value="Lipase_GDSL_2"/>
    <property type="match status" value="1"/>
</dbReference>
<keyword evidence="4" id="KW-1185">Reference proteome</keyword>
<evidence type="ECO:0000313" key="3">
    <source>
        <dbReference type="EMBL" id="QPK79366.1"/>
    </source>
</evidence>
<keyword evidence="1" id="KW-0732">Signal</keyword>